<reference evidence="7" key="1">
    <citation type="journal article" date="2019" name="Int. J. Syst. Evol. Microbiol.">
        <title>The Global Catalogue of Microorganisms (GCM) 10K type strain sequencing project: providing services to taxonomists for standard genome sequencing and annotation.</title>
        <authorList>
            <consortium name="The Broad Institute Genomics Platform"/>
            <consortium name="The Broad Institute Genome Sequencing Center for Infectious Disease"/>
            <person name="Wu L."/>
            <person name="Ma J."/>
        </authorList>
    </citation>
    <scope>NUCLEOTIDE SEQUENCE [LARGE SCALE GENOMIC DNA]</scope>
    <source>
        <strain evidence="7">CGMCC 1.13681</strain>
    </source>
</reference>
<keyword evidence="1" id="KW-0808">Transferase</keyword>
<name>A0ABW2GQG8_9ACTN</name>
<feature type="domain" description="Maltokinase N-terminal cap" evidence="5">
    <location>
        <begin position="20"/>
        <end position="110"/>
    </location>
</feature>
<evidence type="ECO:0000313" key="6">
    <source>
        <dbReference type="EMBL" id="MFC7221202.1"/>
    </source>
</evidence>
<evidence type="ECO:0000256" key="3">
    <source>
        <dbReference type="ARBA" id="ARBA00022777"/>
    </source>
</evidence>
<keyword evidence="7" id="KW-1185">Reference proteome</keyword>
<evidence type="ECO:0000259" key="5">
    <source>
        <dbReference type="Pfam" id="PF18085"/>
    </source>
</evidence>
<dbReference type="EMBL" id="JBHSZO010000054">
    <property type="protein sequence ID" value="MFC7221202.1"/>
    <property type="molecule type" value="Genomic_DNA"/>
</dbReference>
<dbReference type="InterPro" id="IPR040999">
    <property type="entry name" value="Mak_N_cap"/>
</dbReference>
<comment type="caution">
    <text evidence="6">The sequence shown here is derived from an EMBL/GenBank/DDBJ whole genome shotgun (WGS) entry which is preliminary data.</text>
</comment>
<dbReference type="Proteomes" id="UP001596413">
    <property type="component" value="Unassembled WGS sequence"/>
</dbReference>
<protein>
    <submittedName>
        <fullName evidence="6">1,4-alpha-glucan branching protein</fullName>
    </submittedName>
</protein>
<evidence type="ECO:0000256" key="1">
    <source>
        <dbReference type="ARBA" id="ARBA00022679"/>
    </source>
</evidence>
<evidence type="ECO:0000256" key="4">
    <source>
        <dbReference type="ARBA" id="ARBA00022840"/>
    </source>
</evidence>
<dbReference type="Pfam" id="PF18085">
    <property type="entry name" value="Mak_N_cap"/>
    <property type="match status" value="1"/>
</dbReference>
<evidence type="ECO:0000313" key="7">
    <source>
        <dbReference type="Proteomes" id="UP001596413"/>
    </source>
</evidence>
<sequence length="215" mass="23163">MALIHRTTLTPTKLELLAEWLPRQPWFEGTLEAAGARLRRIGGFRLDDPTGEVGIEIMVVGSAVEGGGEAAHLVPMTYRGAELAGAAEGLIGTCEHGVLGKRWIYDGLYDQVFVAQLFALMRGEVQAQEQSVSDTVDPTVDGSLPPGEPVELEEVFTYGSGTEVRLHPAPRMLQVNRRLAEGPAPHGVRGYVTGQWAAGGEGGEEKVRGVFFTVR</sequence>
<keyword evidence="3" id="KW-0418">Kinase</keyword>
<accession>A0ABW2GQG8</accession>
<gene>
    <name evidence="6" type="ORF">ACFQLX_24010</name>
</gene>
<evidence type="ECO:0000256" key="2">
    <source>
        <dbReference type="ARBA" id="ARBA00022741"/>
    </source>
</evidence>
<proteinExistence type="predicted"/>
<organism evidence="6 7">
    <name type="scientific">Streptomyces polyrhachis</name>
    <dbReference type="NCBI Taxonomy" id="1282885"/>
    <lineage>
        <taxon>Bacteria</taxon>
        <taxon>Bacillati</taxon>
        <taxon>Actinomycetota</taxon>
        <taxon>Actinomycetes</taxon>
        <taxon>Kitasatosporales</taxon>
        <taxon>Streptomycetaceae</taxon>
        <taxon>Streptomyces</taxon>
    </lineage>
</organism>
<keyword evidence="2" id="KW-0547">Nucleotide-binding</keyword>
<dbReference type="RefSeq" id="WP_386418395.1">
    <property type="nucleotide sequence ID" value="NZ_JBHSZO010000054.1"/>
</dbReference>
<keyword evidence="4" id="KW-0067">ATP-binding</keyword>